<evidence type="ECO:0000256" key="1">
    <source>
        <dbReference type="ARBA" id="ARBA00001933"/>
    </source>
</evidence>
<dbReference type="GO" id="GO:0050371">
    <property type="term" value="F:tyrosine phenol-lyase activity"/>
    <property type="evidence" value="ECO:0007669"/>
    <property type="project" value="UniProtKB-UniRule"/>
</dbReference>
<comment type="similarity">
    <text evidence="2 10">Belongs to the beta-eliminating lyase family.</text>
</comment>
<evidence type="ECO:0000256" key="8">
    <source>
        <dbReference type="ARBA" id="ARBA00033449"/>
    </source>
</evidence>
<dbReference type="SUPFAM" id="SSF53383">
    <property type="entry name" value="PLP-dependent transferases"/>
    <property type="match status" value="1"/>
</dbReference>
<evidence type="ECO:0000256" key="5">
    <source>
        <dbReference type="ARBA" id="ARBA00016166"/>
    </source>
</evidence>
<comment type="subunit">
    <text evidence="3 10">Homotetramer.</text>
</comment>
<feature type="domain" description="Aromatic amino acid beta-eliminating lyase/threonine aldolase" evidence="12">
    <location>
        <begin position="47"/>
        <end position="422"/>
    </location>
</feature>
<dbReference type="InterPro" id="IPR011166">
    <property type="entry name" value="Beta-eliminating_lyase"/>
</dbReference>
<dbReference type="Pfam" id="PF01212">
    <property type="entry name" value="Beta_elim_lyase"/>
    <property type="match status" value="1"/>
</dbReference>
<reference evidence="14" key="1">
    <citation type="submission" date="2017-02" db="EMBL/GenBank/DDBJ databases">
        <authorList>
            <person name="Varghese N."/>
            <person name="Submissions S."/>
        </authorList>
    </citation>
    <scope>NUCLEOTIDE SEQUENCE [LARGE SCALE GENOMIC DNA]</scope>
    <source>
        <strain evidence="14">ATCC BAA-73</strain>
    </source>
</reference>
<dbReference type="GO" id="GO:0006570">
    <property type="term" value="P:tyrosine metabolic process"/>
    <property type="evidence" value="ECO:0007669"/>
    <property type="project" value="UniProtKB-UniRule"/>
</dbReference>
<dbReference type="EC" id="4.1.99.2" evidence="4 10"/>
<organism evidence="13 14">
    <name type="scientific">Selenihalanaerobacter shriftii</name>
    <dbReference type="NCBI Taxonomy" id="142842"/>
    <lineage>
        <taxon>Bacteria</taxon>
        <taxon>Bacillati</taxon>
        <taxon>Bacillota</taxon>
        <taxon>Clostridia</taxon>
        <taxon>Halanaerobiales</taxon>
        <taxon>Halobacteroidaceae</taxon>
        <taxon>Selenihalanaerobacter</taxon>
    </lineage>
</organism>
<dbReference type="Gene3D" id="3.90.1150.10">
    <property type="entry name" value="Aspartate Aminotransferase, domain 1"/>
    <property type="match status" value="1"/>
</dbReference>
<comment type="catalytic activity">
    <reaction evidence="9 10">
        <text>L-tyrosine + H2O = phenol + pyruvate + NH4(+)</text>
        <dbReference type="Rhea" id="RHEA:21704"/>
        <dbReference type="ChEBI" id="CHEBI:15361"/>
        <dbReference type="ChEBI" id="CHEBI:15377"/>
        <dbReference type="ChEBI" id="CHEBI:15882"/>
        <dbReference type="ChEBI" id="CHEBI:28938"/>
        <dbReference type="ChEBI" id="CHEBI:58315"/>
        <dbReference type="EC" id="4.1.99.2"/>
    </reaction>
</comment>
<dbReference type="HAMAP" id="MF_00543">
    <property type="entry name" value="Tyr_phenol_lyase"/>
    <property type="match status" value="1"/>
</dbReference>
<evidence type="ECO:0000256" key="11">
    <source>
        <dbReference type="PIRSR" id="PIRSR611166-50"/>
    </source>
</evidence>
<dbReference type="PROSITE" id="PS00853">
    <property type="entry name" value="BETA_ELIM_LYASE"/>
    <property type="match status" value="1"/>
</dbReference>
<evidence type="ECO:0000256" key="3">
    <source>
        <dbReference type="ARBA" id="ARBA00011881"/>
    </source>
</evidence>
<dbReference type="PIRSF" id="PIRSF001386">
    <property type="entry name" value="Trpase"/>
    <property type="match status" value="1"/>
</dbReference>
<gene>
    <name evidence="10" type="primary">tpl</name>
    <name evidence="13" type="ORF">SAMN02745118_02634</name>
</gene>
<evidence type="ECO:0000256" key="2">
    <source>
        <dbReference type="ARBA" id="ARBA00009721"/>
    </source>
</evidence>
<dbReference type="NCBIfam" id="NF009709">
    <property type="entry name" value="PRK13238.1"/>
    <property type="match status" value="1"/>
</dbReference>
<sequence length="457" mass="51014">MKKYPAEPFKIKAVETIEMTTKEQRKEAIKEAGYNTFLLDSDQVYIDLLTDSGTSAMSDKQWASLMIGDEAYAGSDNWYKLEKAVKEVYGFDYVVPTHQGRGAENLLSQIMIEEGDYIPGNMYFTTTKAHQKLNGGKFVDVIVDEGHQPSVDAPFKGNVDLDKYQELIDEVGADKIPYICVAVTVNMAGGQPVSMDNLKKVKEISEKNDIKVMYDATRCVENAYFIKEREDGYEDKTVAEILKEMMSYADGCTMSGKKDCLVNIGGFLAMNDEDIYTEATQLVVVYEGMPSYGGLAGRDMEAMAQGIYESVDPNYIEHRVKQVRYLGDRLAEAGVPIIKPVGGHAVFIDAKSFLSHLSQDQLPAQALAAAIYVDSGVRSMERGIVSAGRDADGNHCYPELETVRLTIPRRVYTYAHMDVVADSVINLYENRDSIKGLEFVYEPPVLRFFTSRFAPIE</sequence>
<evidence type="ECO:0000313" key="14">
    <source>
        <dbReference type="Proteomes" id="UP000190625"/>
    </source>
</evidence>
<dbReference type="RefSeq" id="WP_078811035.1">
    <property type="nucleotide sequence ID" value="NZ_FUWM01000030.1"/>
</dbReference>
<dbReference type="InterPro" id="IPR015421">
    <property type="entry name" value="PyrdxlP-dep_Trfase_major"/>
</dbReference>
<evidence type="ECO:0000256" key="6">
    <source>
        <dbReference type="ARBA" id="ARBA00022898"/>
    </source>
</evidence>
<keyword evidence="7 10" id="KW-0456">Lyase</keyword>
<dbReference type="PANTHER" id="PTHR32325">
    <property type="entry name" value="BETA-ELIMINATING LYASE-LIKE PROTEIN-RELATED"/>
    <property type="match status" value="1"/>
</dbReference>
<dbReference type="Gene3D" id="3.40.640.10">
    <property type="entry name" value="Type I PLP-dependent aspartate aminotransferase-like (Major domain)"/>
    <property type="match status" value="1"/>
</dbReference>
<dbReference type="PANTHER" id="PTHR32325:SF4">
    <property type="entry name" value="TRYPTOPHANASE"/>
    <property type="match status" value="1"/>
</dbReference>
<dbReference type="InterPro" id="IPR015424">
    <property type="entry name" value="PyrdxlP-dep_Trfase"/>
</dbReference>
<dbReference type="InterPro" id="IPR018176">
    <property type="entry name" value="Tryptophanase_CS"/>
</dbReference>
<dbReference type="EMBL" id="FUWM01000030">
    <property type="protein sequence ID" value="SKA05379.1"/>
    <property type="molecule type" value="Genomic_DNA"/>
</dbReference>
<evidence type="ECO:0000256" key="9">
    <source>
        <dbReference type="ARBA" id="ARBA00049232"/>
    </source>
</evidence>
<evidence type="ECO:0000313" key="13">
    <source>
        <dbReference type="EMBL" id="SKA05379.1"/>
    </source>
</evidence>
<proteinExistence type="inferred from homology"/>
<evidence type="ECO:0000256" key="10">
    <source>
        <dbReference type="HAMAP-Rule" id="MF_00543"/>
    </source>
</evidence>
<dbReference type="STRING" id="142842.SAMN02745118_02634"/>
<dbReference type="OrthoDB" id="9764079at2"/>
<keyword evidence="14" id="KW-1185">Reference proteome</keyword>
<dbReference type="CDD" id="cd00617">
    <property type="entry name" value="Tnase_like"/>
    <property type="match status" value="1"/>
</dbReference>
<evidence type="ECO:0000256" key="7">
    <source>
        <dbReference type="ARBA" id="ARBA00023239"/>
    </source>
</evidence>
<accession>A0A1T4QNQ3</accession>
<dbReference type="InterPro" id="IPR001597">
    <property type="entry name" value="ArAA_b-elim_lyase/Thr_aldolase"/>
</dbReference>
<comment type="cofactor">
    <cofactor evidence="1 10 11">
        <name>pyridoxal 5'-phosphate</name>
        <dbReference type="ChEBI" id="CHEBI:597326"/>
    </cofactor>
</comment>
<dbReference type="InterPro" id="IPR013441">
    <property type="entry name" value="Tyr_phenol_ly"/>
</dbReference>
<feature type="modified residue" description="N6-(pyridoxal phosphate)lysine" evidence="10 11">
    <location>
        <position position="258"/>
    </location>
</feature>
<dbReference type="InterPro" id="IPR015422">
    <property type="entry name" value="PyrdxlP-dep_Trfase_small"/>
</dbReference>
<protein>
    <recommendedName>
        <fullName evidence="5 10">Tyrosine phenol-lyase</fullName>
        <ecNumber evidence="4 10">4.1.99.2</ecNumber>
    </recommendedName>
    <alternativeName>
        <fullName evidence="8 10">Beta-tyrosinase</fullName>
    </alternativeName>
</protein>
<dbReference type="NCBIfam" id="TIGR02618">
    <property type="entry name" value="tyr_phenol_ly"/>
    <property type="match status" value="1"/>
</dbReference>
<evidence type="ECO:0000259" key="12">
    <source>
        <dbReference type="Pfam" id="PF01212"/>
    </source>
</evidence>
<name>A0A1T4QNQ3_9FIRM</name>
<dbReference type="Proteomes" id="UP000190625">
    <property type="component" value="Unassembled WGS sequence"/>
</dbReference>
<keyword evidence="6 10" id="KW-0663">Pyridoxal phosphate</keyword>
<dbReference type="AlphaFoldDB" id="A0A1T4QNQ3"/>
<evidence type="ECO:0000256" key="4">
    <source>
        <dbReference type="ARBA" id="ARBA00013154"/>
    </source>
</evidence>